<dbReference type="GO" id="GO:0015940">
    <property type="term" value="P:pantothenate biosynthetic process"/>
    <property type="evidence" value="ECO:0007669"/>
    <property type="project" value="UniProtKB-UniRule"/>
</dbReference>
<dbReference type="Gene3D" id="3.30.1300.10">
    <property type="entry name" value="Pantoate-beta-alanine ligase, C-terminal domain"/>
    <property type="match status" value="1"/>
</dbReference>
<dbReference type="CDD" id="cd00560">
    <property type="entry name" value="PanC"/>
    <property type="match status" value="1"/>
</dbReference>
<accession>A0A317T5W6</accession>
<comment type="subcellular location">
    <subcellularLocation>
        <location evidence="8">Cytoplasm</location>
    </subcellularLocation>
</comment>
<dbReference type="AlphaFoldDB" id="A0A317T5W6"/>
<evidence type="ECO:0000256" key="6">
    <source>
        <dbReference type="ARBA" id="ARBA00022840"/>
    </source>
</evidence>
<keyword evidence="8" id="KW-0963">Cytoplasm</keyword>
<dbReference type="Pfam" id="PF02569">
    <property type="entry name" value="Pantoate_ligase"/>
    <property type="match status" value="1"/>
</dbReference>
<evidence type="ECO:0000256" key="2">
    <source>
        <dbReference type="ARBA" id="ARBA00009256"/>
    </source>
</evidence>
<dbReference type="NCBIfam" id="TIGR00018">
    <property type="entry name" value="panC"/>
    <property type="match status" value="1"/>
</dbReference>
<keyword evidence="3 8" id="KW-0436">Ligase</keyword>
<comment type="similarity">
    <text evidence="2 8">Belongs to the pantothenate synthetase family.</text>
</comment>
<dbReference type="NCBIfam" id="TIGR00125">
    <property type="entry name" value="cyt_tran_rel"/>
    <property type="match status" value="1"/>
</dbReference>
<dbReference type="OrthoDB" id="9773087at2"/>
<evidence type="ECO:0000256" key="8">
    <source>
        <dbReference type="HAMAP-Rule" id="MF_00158"/>
    </source>
</evidence>
<evidence type="ECO:0000256" key="4">
    <source>
        <dbReference type="ARBA" id="ARBA00022655"/>
    </source>
</evidence>
<comment type="subunit">
    <text evidence="8">Homodimer.</text>
</comment>
<comment type="caution">
    <text evidence="9">The sequence shown here is derived from an EMBL/GenBank/DDBJ whole genome shotgun (WGS) entry which is preliminary data.</text>
</comment>
<feature type="binding site" evidence="8">
    <location>
        <position position="176"/>
    </location>
    <ligand>
        <name>ATP</name>
        <dbReference type="ChEBI" id="CHEBI:30616"/>
    </ligand>
</feature>
<name>A0A317T5W6_9CHLB</name>
<gene>
    <name evidence="8" type="primary">panC</name>
    <name evidence="9" type="ORF">CR164_09595</name>
</gene>
<dbReference type="EC" id="6.3.2.1" evidence="8"/>
<proteinExistence type="inferred from homology"/>
<comment type="pathway">
    <text evidence="1 8">Cofactor biosynthesis; (R)-pantothenate biosynthesis; (R)-pantothenate from (R)-pantoate and beta-alanine: step 1/1.</text>
</comment>
<keyword evidence="10" id="KW-1185">Reference proteome</keyword>
<feature type="binding site" evidence="8">
    <location>
        <position position="153"/>
    </location>
    <ligand>
        <name>(R)-pantoate</name>
        <dbReference type="ChEBI" id="CHEBI:15980"/>
    </ligand>
</feature>
<evidence type="ECO:0000256" key="3">
    <source>
        <dbReference type="ARBA" id="ARBA00022598"/>
    </source>
</evidence>
<feature type="binding site" evidence="8">
    <location>
        <position position="61"/>
    </location>
    <ligand>
        <name>(R)-pantoate</name>
        <dbReference type="ChEBI" id="CHEBI:15980"/>
    </ligand>
</feature>
<feature type="binding site" evidence="8">
    <location>
        <position position="61"/>
    </location>
    <ligand>
        <name>beta-alanine</name>
        <dbReference type="ChEBI" id="CHEBI:57966"/>
    </ligand>
</feature>
<feature type="binding site" evidence="8">
    <location>
        <begin position="147"/>
        <end position="150"/>
    </location>
    <ligand>
        <name>ATP</name>
        <dbReference type="ChEBI" id="CHEBI:30616"/>
    </ligand>
</feature>
<dbReference type="HAMAP" id="MF_00158">
    <property type="entry name" value="PanC"/>
    <property type="match status" value="1"/>
</dbReference>
<dbReference type="Gene3D" id="3.40.50.620">
    <property type="entry name" value="HUPs"/>
    <property type="match status" value="1"/>
</dbReference>
<protein>
    <recommendedName>
        <fullName evidence="8">Pantothenate synthetase</fullName>
        <shortName evidence="8">PS</shortName>
        <ecNumber evidence="8">6.3.2.1</ecNumber>
    </recommendedName>
    <alternativeName>
        <fullName evidence="8">Pantoate--beta-alanine ligase</fullName>
    </alternativeName>
    <alternativeName>
        <fullName evidence="8">Pantoate-activating enzyme</fullName>
    </alternativeName>
</protein>
<dbReference type="PANTHER" id="PTHR21299">
    <property type="entry name" value="CYTIDYLATE KINASE/PANTOATE-BETA-ALANINE LIGASE"/>
    <property type="match status" value="1"/>
</dbReference>
<dbReference type="InterPro" id="IPR004821">
    <property type="entry name" value="Cyt_trans-like"/>
</dbReference>
<keyword evidence="4 8" id="KW-0566">Pantothenate biosynthesis</keyword>
<dbReference type="InterPro" id="IPR014729">
    <property type="entry name" value="Rossmann-like_a/b/a_fold"/>
</dbReference>
<dbReference type="GO" id="GO:0005829">
    <property type="term" value="C:cytosol"/>
    <property type="evidence" value="ECO:0007669"/>
    <property type="project" value="TreeGrafter"/>
</dbReference>
<evidence type="ECO:0000313" key="9">
    <source>
        <dbReference type="EMBL" id="PWW81650.1"/>
    </source>
</evidence>
<keyword evidence="5 8" id="KW-0547">Nucleotide-binding</keyword>
<dbReference type="Proteomes" id="UP000246278">
    <property type="component" value="Unassembled WGS sequence"/>
</dbReference>
<dbReference type="PANTHER" id="PTHR21299:SF1">
    <property type="entry name" value="PANTOATE--BETA-ALANINE LIGASE"/>
    <property type="match status" value="1"/>
</dbReference>
<comment type="function">
    <text evidence="8">Catalyzes the condensation of pantoate with beta-alanine in an ATP-dependent reaction via a pantoyl-adenylate intermediate.</text>
</comment>
<dbReference type="EMBL" id="PDNZ01000006">
    <property type="protein sequence ID" value="PWW81650.1"/>
    <property type="molecule type" value="Genomic_DNA"/>
</dbReference>
<feature type="active site" description="Proton donor" evidence="8">
    <location>
        <position position="37"/>
    </location>
</feature>
<dbReference type="RefSeq" id="WP_110023769.1">
    <property type="nucleotide sequence ID" value="NZ_PDNZ01000006.1"/>
</dbReference>
<evidence type="ECO:0000256" key="1">
    <source>
        <dbReference type="ARBA" id="ARBA00004990"/>
    </source>
</evidence>
<dbReference type="GO" id="GO:0005524">
    <property type="term" value="F:ATP binding"/>
    <property type="evidence" value="ECO:0007669"/>
    <property type="project" value="UniProtKB-KW"/>
</dbReference>
<dbReference type="GO" id="GO:0004592">
    <property type="term" value="F:pantoate-beta-alanine ligase activity"/>
    <property type="evidence" value="ECO:0007669"/>
    <property type="project" value="UniProtKB-UniRule"/>
</dbReference>
<feature type="binding site" evidence="8">
    <location>
        <begin position="30"/>
        <end position="37"/>
    </location>
    <ligand>
        <name>ATP</name>
        <dbReference type="ChEBI" id="CHEBI:30616"/>
    </ligand>
</feature>
<keyword evidence="6 8" id="KW-0067">ATP-binding</keyword>
<sequence>MQIINDPAYMQKTAESLRLKHQLIAVVMTMGALHEGHLSLLKIAKENAGTVILTIFVNPRQFGPDEDFHRYPRPFEKDAAMAKAAGVDYLFAPDVESMYTEGFQTQVNTGDITNRFEGEKRPGHFNGMATVVLKLLMISKAHLAIFGEKDAQQLAVIKRMVRDFNLGTTIIEAPVVRNEDGLATSSRNIYLSSQERQQATVLYQGILRAKELVAQGMTETEKILEEVAAVIGSAPDATIDYTGIVDADTFAETGTLRPNAHHRLLLAVWIGSTRLIDNSILEPLEQSAAQDT</sequence>
<comment type="catalytic activity">
    <reaction evidence="7 8">
        <text>(R)-pantoate + beta-alanine + ATP = (R)-pantothenate + AMP + diphosphate + H(+)</text>
        <dbReference type="Rhea" id="RHEA:10912"/>
        <dbReference type="ChEBI" id="CHEBI:15378"/>
        <dbReference type="ChEBI" id="CHEBI:15980"/>
        <dbReference type="ChEBI" id="CHEBI:29032"/>
        <dbReference type="ChEBI" id="CHEBI:30616"/>
        <dbReference type="ChEBI" id="CHEBI:33019"/>
        <dbReference type="ChEBI" id="CHEBI:57966"/>
        <dbReference type="ChEBI" id="CHEBI:456215"/>
        <dbReference type="EC" id="6.3.2.1"/>
    </reaction>
</comment>
<dbReference type="UniPathway" id="UPA00028">
    <property type="reaction ID" value="UER00005"/>
</dbReference>
<dbReference type="InterPro" id="IPR042176">
    <property type="entry name" value="Pantoate_ligase_C"/>
</dbReference>
<evidence type="ECO:0000256" key="5">
    <source>
        <dbReference type="ARBA" id="ARBA00022741"/>
    </source>
</evidence>
<dbReference type="InterPro" id="IPR003721">
    <property type="entry name" value="Pantoate_ligase"/>
</dbReference>
<reference evidence="10" key="1">
    <citation type="submission" date="2017-10" db="EMBL/GenBank/DDBJ databases">
        <authorList>
            <person name="Gaisin V.A."/>
            <person name="Rysina M.S."/>
            <person name="Grouzdev D.S."/>
        </authorList>
    </citation>
    <scope>NUCLEOTIDE SEQUENCE [LARGE SCALE GENOMIC DNA]</scope>
    <source>
        <strain evidence="10">V1</strain>
    </source>
</reference>
<evidence type="ECO:0000256" key="7">
    <source>
        <dbReference type="ARBA" id="ARBA00048258"/>
    </source>
</evidence>
<dbReference type="SUPFAM" id="SSF52374">
    <property type="entry name" value="Nucleotidylyl transferase"/>
    <property type="match status" value="1"/>
</dbReference>
<evidence type="ECO:0000313" key="10">
    <source>
        <dbReference type="Proteomes" id="UP000246278"/>
    </source>
</evidence>
<organism evidence="9 10">
    <name type="scientific">Prosthecochloris marina</name>
    <dbReference type="NCBI Taxonomy" id="2017681"/>
    <lineage>
        <taxon>Bacteria</taxon>
        <taxon>Pseudomonadati</taxon>
        <taxon>Chlorobiota</taxon>
        <taxon>Chlorobiia</taxon>
        <taxon>Chlorobiales</taxon>
        <taxon>Chlorobiaceae</taxon>
        <taxon>Prosthecochloris</taxon>
    </lineage>
</organism>
<feature type="binding site" evidence="8">
    <location>
        <begin position="184"/>
        <end position="187"/>
    </location>
    <ligand>
        <name>ATP</name>
        <dbReference type="ChEBI" id="CHEBI:30616"/>
    </ligand>
</feature>
<comment type="miscellaneous">
    <text evidence="8">The reaction proceeds by a bi uni uni bi ping pong mechanism.</text>
</comment>